<evidence type="ECO:0000256" key="1">
    <source>
        <dbReference type="SAM" id="MobiDB-lite"/>
    </source>
</evidence>
<dbReference type="GeneID" id="20314714"/>
<accession>A0A075ACK8</accession>
<feature type="region of interest" description="Disordered" evidence="1">
    <location>
        <begin position="43"/>
        <end position="66"/>
    </location>
</feature>
<organism evidence="2 3">
    <name type="scientific">Opisthorchis viverrini</name>
    <name type="common">Southeast Asian liver fluke</name>
    <dbReference type="NCBI Taxonomy" id="6198"/>
    <lineage>
        <taxon>Eukaryota</taxon>
        <taxon>Metazoa</taxon>
        <taxon>Spiralia</taxon>
        <taxon>Lophotrochozoa</taxon>
        <taxon>Platyhelminthes</taxon>
        <taxon>Trematoda</taxon>
        <taxon>Digenea</taxon>
        <taxon>Opisthorchiida</taxon>
        <taxon>Opisthorchiata</taxon>
        <taxon>Opisthorchiidae</taxon>
        <taxon>Opisthorchis</taxon>
    </lineage>
</organism>
<evidence type="ECO:0000313" key="3">
    <source>
        <dbReference type="Proteomes" id="UP000054324"/>
    </source>
</evidence>
<dbReference type="AlphaFoldDB" id="A0A075ACK8"/>
<dbReference type="RefSeq" id="XP_009162594.1">
    <property type="nucleotide sequence ID" value="XM_009164330.1"/>
</dbReference>
<gene>
    <name evidence="2" type="ORF">T265_00526</name>
</gene>
<evidence type="ECO:0000313" key="2">
    <source>
        <dbReference type="EMBL" id="KER33635.1"/>
    </source>
</evidence>
<protein>
    <submittedName>
        <fullName evidence="2">Uncharacterized protein</fullName>
    </submittedName>
</protein>
<keyword evidence="3" id="KW-1185">Reference proteome</keyword>
<proteinExistence type="predicted"/>
<reference evidence="2 3" key="1">
    <citation type="submission" date="2013-11" db="EMBL/GenBank/DDBJ databases">
        <title>Opisthorchis viverrini - life in the bile duct.</title>
        <authorList>
            <person name="Young N.D."/>
            <person name="Nagarajan N."/>
            <person name="Lin S.J."/>
            <person name="Korhonen P.K."/>
            <person name="Jex A.R."/>
            <person name="Hall R.S."/>
            <person name="Safavi-Hemami H."/>
            <person name="Kaewkong W."/>
            <person name="Bertrand D."/>
            <person name="Gao S."/>
            <person name="Seet Q."/>
            <person name="Wongkham S."/>
            <person name="Teh B.T."/>
            <person name="Wongkham C."/>
            <person name="Intapan P.M."/>
            <person name="Maleewong W."/>
            <person name="Yang X."/>
            <person name="Hu M."/>
            <person name="Wang Z."/>
            <person name="Hofmann A."/>
            <person name="Sternberg P.W."/>
            <person name="Tan P."/>
            <person name="Wang J."/>
            <person name="Gasser R.B."/>
        </authorList>
    </citation>
    <scope>NUCLEOTIDE SEQUENCE [LARGE SCALE GENOMIC DNA]</scope>
</reference>
<dbReference type="KEGG" id="ovi:T265_00526"/>
<dbReference type="CTD" id="20314714"/>
<name>A0A075ACK8_OPIVI</name>
<dbReference type="Proteomes" id="UP000054324">
    <property type="component" value="Unassembled WGS sequence"/>
</dbReference>
<dbReference type="EMBL" id="KL596623">
    <property type="protein sequence ID" value="KER33635.1"/>
    <property type="molecule type" value="Genomic_DNA"/>
</dbReference>
<sequence>MHSQAGVDVHENRINYAYRYIDNNKNKKAVSCKGTSRCALRKTGGRGYRKRETAGNEAGSIANWQR</sequence>